<proteinExistence type="predicted"/>
<gene>
    <name evidence="1" type="ORF">GCM10011425_05460</name>
</gene>
<dbReference type="RefSeq" id="WP_188413555.1">
    <property type="nucleotide sequence ID" value="NZ_BMDO01000001.1"/>
</dbReference>
<comment type="caution">
    <text evidence="1">The sequence shown here is derived from an EMBL/GenBank/DDBJ whole genome shotgun (WGS) entry which is preliminary data.</text>
</comment>
<dbReference type="AlphaFoldDB" id="A0A917J8N8"/>
<dbReference type="Proteomes" id="UP000662074">
    <property type="component" value="Unassembled WGS sequence"/>
</dbReference>
<protein>
    <submittedName>
        <fullName evidence="1">Uncharacterized protein</fullName>
    </submittedName>
</protein>
<keyword evidence="2" id="KW-1185">Reference proteome</keyword>
<accession>A0A917J8N8</accession>
<evidence type="ECO:0000313" key="2">
    <source>
        <dbReference type="Proteomes" id="UP000662074"/>
    </source>
</evidence>
<sequence>MNIFKTLLLQMAEKLELPINPSQLESLKLSTISIDDFINEIFKDQQHHTQMCLALREYHRNDGGSPEIDAFTIVNAVFNANESTGRFRTVFKIRYHYTCSDVRNAANDTIDWNFKIEKDIMLLTGEEPWVREGDEF</sequence>
<organism evidence="1 2">
    <name type="scientific">Mucilaginibacter galii</name>
    <dbReference type="NCBI Taxonomy" id="2005073"/>
    <lineage>
        <taxon>Bacteria</taxon>
        <taxon>Pseudomonadati</taxon>
        <taxon>Bacteroidota</taxon>
        <taxon>Sphingobacteriia</taxon>
        <taxon>Sphingobacteriales</taxon>
        <taxon>Sphingobacteriaceae</taxon>
        <taxon>Mucilaginibacter</taxon>
    </lineage>
</organism>
<evidence type="ECO:0000313" key="1">
    <source>
        <dbReference type="EMBL" id="GGI49334.1"/>
    </source>
</evidence>
<reference evidence="1" key="1">
    <citation type="journal article" date="2014" name="Int. J. Syst. Evol. Microbiol.">
        <title>Complete genome sequence of Corynebacterium casei LMG S-19264T (=DSM 44701T), isolated from a smear-ripened cheese.</title>
        <authorList>
            <consortium name="US DOE Joint Genome Institute (JGI-PGF)"/>
            <person name="Walter F."/>
            <person name="Albersmeier A."/>
            <person name="Kalinowski J."/>
            <person name="Ruckert C."/>
        </authorList>
    </citation>
    <scope>NUCLEOTIDE SEQUENCE</scope>
    <source>
        <strain evidence="1">CCM 8711</strain>
    </source>
</reference>
<name>A0A917J8N8_9SPHI</name>
<reference evidence="1" key="2">
    <citation type="submission" date="2020-09" db="EMBL/GenBank/DDBJ databases">
        <authorList>
            <person name="Sun Q."/>
            <person name="Sedlacek I."/>
        </authorList>
    </citation>
    <scope>NUCLEOTIDE SEQUENCE</scope>
    <source>
        <strain evidence="1">CCM 8711</strain>
    </source>
</reference>
<dbReference type="EMBL" id="BMDO01000001">
    <property type="protein sequence ID" value="GGI49334.1"/>
    <property type="molecule type" value="Genomic_DNA"/>
</dbReference>